<evidence type="ECO:0000313" key="2">
    <source>
        <dbReference type="Proteomes" id="UP000250140"/>
    </source>
</evidence>
<proteinExistence type="predicted"/>
<gene>
    <name evidence="1" type="ORF">AOQ84DRAFT_374128</name>
</gene>
<reference evidence="1 2" key="1">
    <citation type="journal article" date="2016" name="Nat. Commun.">
        <title>Ectomycorrhizal ecology is imprinted in the genome of the dominant symbiotic fungus Cenococcum geophilum.</title>
        <authorList>
            <consortium name="DOE Joint Genome Institute"/>
            <person name="Peter M."/>
            <person name="Kohler A."/>
            <person name="Ohm R.A."/>
            <person name="Kuo A."/>
            <person name="Krutzmann J."/>
            <person name="Morin E."/>
            <person name="Arend M."/>
            <person name="Barry K.W."/>
            <person name="Binder M."/>
            <person name="Choi C."/>
            <person name="Clum A."/>
            <person name="Copeland A."/>
            <person name="Grisel N."/>
            <person name="Haridas S."/>
            <person name="Kipfer T."/>
            <person name="LaButti K."/>
            <person name="Lindquist E."/>
            <person name="Lipzen A."/>
            <person name="Maire R."/>
            <person name="Meier B."/>
            <person name="Mihaltcheva S."/>
            <person name="Molinier V."/>
            <person name="Murat C."/>
            <person name="Poggeler S."/>
            <person name="Quandt C.A."/>
            <person name="Sperisen C."/>
            <person name="Tritt A."/>
            <person name="Tisserant E."/>
            <person name="Crous P.W."/>
            <person name="Henrissat B."/>
            <person name="Nehls U."/>
            <person name="Egli S."/>
            <person name="Spatafora J.W."/>
            <person name="Grigoriev I.V."/>
            <person name="Martin F.M."/>
        </authorList>
    </citation>
    <scope>NUCLEOTIDE SEQUENCE [LARGE SCALE GENOMIC DNA]</scope>
    <source>
        <strain evidence="1 2">CBS 207.34</strain>
    </source>
</reference>
<dbReference type="EMBL" id="KV749073">
    <property type="protein sequence ID" value="OCL11292.1"/>
    <property type="molecule type" value="Genomic_DNA"/>
</dbReference>
<keyword evidence="2" id="KW-1185">Reference proteome</keyword>
<accession>A0A8E2F669</accession>
<dbReference type="InterPro" id="IPR011990">
    <property type="entry name" value="TPR-like_helical_dom_sf"/>
</dbReference>
<evidence type="ECO:0008006" key="3">
    <source>
        <dbReference type="Google" id="ProtNLM"/>
    </source>
</evidence>
<organism evidence="1 2">
    <name type="scientific">Glonium stellatum</name>
    <dbReference type="NCBI Taxonomy" id="574774"/>
    <lineage>
        <taxon>Eukaryota</taxon>
        <taxon>Fungi</taxon>
        <taxon>Dikarya</taxon>
        <taxon>Ascomycota</taxon>
        <taxon>Pezizomycotina</taxon>
        <taxon>Dothideomycetes</taxon>
        <taxon>Pleosporomycetidae</taxon>
        <taxon>Gloniales</taxon>
        <taxon>Gloniaceae</taxon>
        <taxon>Glonium</taxon>
    </lineage>
</organism>
<name>A0A8E2F669_9PEZI</name>
<dbReference type="Gene3D" id="1.25.40.10">
    <property type="entry name" value="Tetratricopeptide repeat domain"/>
    <property type="match status" value="1"/>
</dbReference>
<dbReference type="OrthoDB" id="3038484at2759"/>
<dbReference type="Pfam" id="PF13424">
    <property type="entry name" value="TPR_12"/>
    <property type="match status" value="1"/>
</dbReference>
<protein>
    <recommendedName>
        <fullName evidence="3">MalT-like TPR region domain-containing protein</fullName>
    </recommendedName>
</protein>
<dbReference type="InterPro" id="IPR019734">
    <property type="entry name" value="TPR_rpt"/>
</dbReference>
<dbReference type="Proteomes" id="UP000250140">
    <property type="component" value="Unassembled WGS sequence"/>
</dbReference>
<dbReference type="AlphaFoldDB" id="A0A8E2F669"/>
<sequence length="170" mass="19562">MHPLMHVWAGDRLSEELQKQYWAMSGSILAASIPWEDRPINYRFQRTVAPHIESCISLCRDGPFISGDSKSSRANIAKEFASIYFWNGRHENARELLVKALEVQRRFYGEEDLRTIKTLTRIGDRYMELGCHQEAIRLGETALKANRQILGGENQTTLELMLGLANYYGR</sequence>
<dbReference type="SMART" id="SM00028">
    <property type="entry name" value="TPR"/>
    <property type="match status" value="2"/>
</dbReference>
<evidence type="ECO:0000313" key="1">
    <source>
        <dbReference type="EMBL" id="OCL11292.1"/>
    </source>
</evidence>
<dbReference type="SUPFAM" id="SSF48452">
    <property type="entry name" value="TPR-like"/>
    <property type="match status" value="1"/>
</dbReference>